<evidence type="ECO:0000313" key="5">
    <source>
        <dbReference type="EMBL" id="SPO04329.1"/>
    </source>
</evidence>
<sequence>MAPATESQAGQKGAFKPITHAQSQNLPGLERDMKPTSESTALQGDGQFQEYLAAGKLKGKKALITGGDSGIGRAVAVLFAREGADITIVYLPEEQPDAEDTKKLVENEGKSCLLIPGDLMANKNCLDAVTQHVDKYQRIDILVNNASKQMKCENFADIDLDNVESMFRSNILQMFAMTKYSLPKMPEGSAIINTASTVAFRGTPAMVDYAATKGAIVSFTKALAQQLIPKGVRVNAVAPGPVHTPLQPASRSAEEMKSFGEKSKLGRVGQPSEIAPSFVFLASRDAELYYGQVLHAYPVGD</sequence>
<dbReference type="EMBL" id="ONZQ02000010">
    <property type="protein sequence ID" value="SPO04329.1"/>
    <property type="molecule type" value="Genomic_DNA"/>
</dbReference>
<gene>
    <name evidence="5" type="ORF">DNG_07013</name>
</gene>
<dbReference type="PANTHER" id="PTHR48107:SF16">
    <property type="entry name" value="NADPH-DEPENDENT ALDEHYDE REDUCTASE 1, CHLOROPLASTIC"/>
    <property type="match status" value="1"/>
</dbReference>
<organism evidence="5 6">
    <name type="scientific">Cephalotrichum gorgonifer</name>
    <dbReference type="NCBI Taxonomy" id="2041049"/>
    <lineage>
        <taxon>Eukaryota</taxon>
        <taxon>Fungi</taxon>
        <taxon>Dikarya</taxon>
        <taxon>Ascomycota</taxon>
        <taxon>Pezizomycotina</taxon>
        <taxon>Sordariomycetes</taxon>
        <taxon>Hypocreomycetidae</taxon>
        <taxon>Microascales</taxon>
        <taxon>Microascaceae</taxon>
        <taxon>Cephalotrichum</taxon>
    </lineage>
</organism>
<dbReference type="Proteomes" id="UP001187682">
    <property type="component" value="Unassembled WGS sequence"/>
</dbReference>
<dbReference type="SUPFAM" id="SSF51735">
    <property type="entry name" value="NAD(P)-binding Rossmann-fold domains"/>
    <property type="match status" value="1"/>
</dbReference>
<proteinExistence type="inferred from homology"/>
<reference evidence="5" key="1">
    <citation type="submission" date="2018-03" db="EMBL/GenBank/DDBJ databases">
        <authorList>
            <person name="Guldener U."/>
        </authorList>
    </citation>
    <scope>NUCLEOTIDE SEQUENCE</scope>
</reference>
<evidence type="ECO:0000313" key="6">
    <source>
        <dbReference type="Proteomes" id="UP001187682"/>
    </source>
</evidence>
<dbReference type="FunFam" id="3.40.50.720:FF:000084">
    <property type="entry name" value="Short-chain dehydrogenase reductase"/>
    <property type="match status" value="1"/>
</dbReference>
<dbReference type="GO" id="GO:0016614">
    <property type="term" value="F:oxidoreductase activity, acting on CH-OH group of donors"/>
    <property type="evidence" value="ECO:0007669"/>
    <property type="project" value="UniProtKB-ARBA"/>
</dbReference>
<dbReference type="InterPro" id="IPR020904">
    <property type="entry name" value="Sc_DH/Rdtase_CS"/>
</dbReference>
<evidence type="ECO:0000256" key="2">
    <source>
        <dbReference type="ARBA" id="ARBA00022857"/>
    </source>
</evidence>
<dbReference type="Gene3D" id="3.40.50.720">
    <property type="entry name" value="NAD(P)-binding Rossmann-like Domain"/>
    <property type="match status" value="1"/>
</dbReference>
<dbReference type="AlphaFoldDB" id="A0AAE8N2M8"/>
<dbReference type="InterPro" id="IPR002347">
    <property type="entry name" value="SDR_fam"/>
</dbReference>
<accession>A0AAE8N2M8</accession>
<evidence type="ECO:0000256" key="3">
    <source>
        <dbReference type="ARBA" id="ARBA00023002"/>
    </source>
</evidence>
<keyword evidence="2" id="KW-0521">NADP</keyword>
<comment type="similarity">
    <text evidence="1">Belongs to the short-chain dehydrogenases/reductases (SDR) family.</text>
</comment>
<dbReference type="PANTHER" id="PTHR48107">
    <property type="entry name" value="NADPH-DEPENDENT ALDEHYDE REDUCTASE-LIKE PROTEIN, CHLOROPLASTIC-RELATED"/>
    <property type="match status" value="1"/>
</dbReference>
<feature type="compositionally biased region" description="Polar residues" evidence="4">
    <location>
        <begin position="1"/>
        <end position="10"/>
    </location>
</feature>
<dbReference type="Pfam" id="PF13561">
    <property type="entry name" value="adh_short_C2"/>
    <property type="match status" value="1"/>
</dbReference>
<evidence type="ECO:0000256" key="1">
    <source>
        <dbReference type="ARBA" id="ARBA00006484"/>
    </source>
</evidence>
<protein>
    <submittedName>
        <fullName evidence="5">Related to short-chain alcohol dehydrogenase</fullName>
    </submittedName>
</protein>
<dbReference type="PRINTS" id="PR00080">
    <property type="entry name" value="SDRFAMILY"/>
</dbReference>
<comment type="caution">
    <text evidence="5">The sequence shown here is derived from an EMBL/GenBank/DDBJ whole genome shotgun (WGS) entry which is preliminary data.</text>
</comment>
<keyword evidence="6" id="KW-1185">Reference proteome</keyword>
<dbReference type="PROSITE" id="PS00061">
    <property type="entry name" value="ADH_SHORT"/>
    <property type="match status" value="1"/>
</dbReference>
<name>A0AAE8N2M8_9PEZI</name>
<feature type="region of interest" description="Disordered" evidence="4">
    <location>
        <begin position="1"/>
        <end position="44"/>
    </location>
</feature>
<evidence type="ECO:0000256" key="4">
    <source>
        <dbReference type="SAM" id="MobiDB-lite"/>
    </source>
</evidence>
<dbReference type="InterPro" id="IPR036291">
    <property type="entry name" value="NAD(P)-bd_dom_sf"/>
</dbReference>
<dbReference type="PRINTS" id="PR00081">
    <property type="entry name" value="GDHRDH"/>
</dbReference>
<keyword evidence="3" id="KW-0560">Oxidoreductase</keyword>